<dbReference type="PIRSF" id="PIRSF006661">
    <property type="entry name" value="PP-lp_UCP006661"/>
    <property type="match status" value="1"/>
</dbReference>
<name>A0A094PSJ2_9ZZZZ</name>
<organism evidence="2">
    <name type="scientific">freshwater metagenome</name>
    <dbReference type="NCBI Taxonomy" id="449393"/>
    <lineage>
        <taxon>unclassified sequences</taxon>
        <taxon>metagenomes</taxon>
        <taxon>ecological metagenomes</taxon>
    </lineage>
</organism>
<accession>A0A094PSJ2</accession>
<dbReference type="Gene3D" id="3.40.50.620">
    <property type="entry name" value="HUPs"/>
    <property type="match status" value="1"/>
</dbReference>
<dbReference type="InterPro" id="IPR014729">
    <property type="entry name" value="Rossmann-like_a/b/a_fold"/>
</dbReference>
<dbReference type="GO" id="GO:0006163">
    <property type="term" value="P:purine nucleotide metabolic process"/>
    <property type="evidence" value="ECO:0007669"/>
    <property type="project" value="UniProtKB-ARBA"/>
</dbReference>
<protein>
    <recommendedName>
        <fullName evidence="1">NAD/GMP synthase domain-containing protein</fullName>
    </recommendedName>
</protein>
<dbReference type="SUPFAM" id="SSF52402">
    <property type="entry name" value="Adenine nucleotide alpha hydrolases-like"/>
    <property type="match status" value="1"/>
</dbReference>
<dbReference type="InterPro" id="IPR005232">
    <property type="entry name" value="LarE"/>
</dbReference>
<dbReference type="PANTHER" id="PTHR43169">
    <property type="entry name" value="EXSB FAMILY PROTEIN"/>
    <property type="match status" value="1"/>
</dbReference>
<dbReference type="PANTHER" id="PTHR43169:SF2">
    <property type="entry name" value="NAD_GMP SYNTHASE DOMAIN-CONTAINING PROTEIN"/>
    <property type="match status" value="1"/>
</dbReference>
<dbReference type="NCBIfam" id="TIGR00268">
    <property type="entry name" value="ATP-dependent sacrificial sulfur transferase LarE"/>
    <property type="match status" value="1"/>
</dbReference>
<gene>
    <name evidence="2" type="ORF">GM51_16525</name>
</gene>
<dbReference type="EMBL" id="JNSL01000137">
    <property type="protein sequence ID" value="KGA14750.1"/>
    <property type="molecule type" value="Genomic_DNA"/>
</dbReference>
<dbReference type="InterPro" id="IPR052188">
    <property type="entry name" value="Ni-pincer_cofactor_biosynth"/>
</dbReference>
<proteinExistence type="predicted"/>
<evidence type="ECO:0000313" key="2">
    <source>
        <dbReference type="EMBL" id="KGA14750.1"/>
    </source>
</evidence>
<dbReference type="CDD" id="cd01990">
    <property type="entry name" value="LarE-like"/>
    <property type="match status" value="1"/>
</dbReference>
<dbReference type="GO" id="GO:0016783">
    <property type="term" value="F:sulfurtransferase activity"/>
    <property type="evidence" value="ECO:0007669"/>
    <property type="project" value="InterPro"/>
</dbReference>
<sequence>MIPRVCLLEMMNERAKGEQLGTSAWHDRGVTHFEALNLPDELQAKLAQLVAIMVDLGQVVTAFSGGADSAFVAAIAHEVLGAEQAHAVTAVSPSLAGDEEADCRQLATEWNLRWTPVNTAEMERAAYRANDIDRCYHCKAELMDVVGPIADREGATVILGVNVDDLADHRPGQRAALERGAVFPLVQAGFTKDDVRQASHAMGLRTWDKPAAACLASRVPYGTPVSVEILSRVDRAEAALHGLGFRQVRVRHYGETARIEVVETELEQALAERVAIIGAVKAAGYQYVTLDLEGFRSGNLNFGVTESSSGAPSHS</sequence>
<evidence type="ECO:0000259" key="1">
    <source>
        <dbReference type="Pfam" id="PF02540"/>
    </source>
</evidence>
<feature type="domain" description="NAD/GMP synthase" evidence="1">
    <location>
        <begin position="57"/>
        <end position="125"/>
    </location>
</feature>
<dbReference type="Pfam" id="PF02540">
    <property type="entry name" value="NAD_synthase"/>
    <property type="match status" value="1"/>
</dbReference>
<dbReference type="InterPro" id="IPR022310">
    <property type="entry name" value="NAD/GMP_synthase"/>
</dbReference>
<reference evidence="2" key="1">
    <citation type="submission" date="2014-06" db="EMBL/GenBank/DDBJ databases">
        <title>Key roles for freshwater Actinobacteria revealed by deep metagenomic sequencing.</title>
        <authorList>
            <person name="Ghai R."/>
            <person name="Mizuno C.M."/>
            <person name="Picazo A."/>
            <person name="Camacho A."/>
            <person name="Rodriguez-Valera F."/>
        </authorList>
    </citation>
    <scope>NUCLEOTIDE SEQUENCE</scope>
</reference>
<dbReference type="AlphaFoldDB" id="A0A094PSJ2"/>
<comment type="caution">
    <text evidence="2">The sequence shown here is derived from an EMBL/GenBank/DDBJ whole genome shotgun (WGS) entry which is preliminary data.</text>
</comment>